<feature type="transmembrane region" description="Helical" evidence="6">
    <location>
        <begin position="151"/>
        <end position="168"/>
    </location>
</feature>
<organism evidence="7 8">
    <name type="scientific">Olea europaea subsp. europaea</name>
    <dbReference type="NCBI Taxonomy" id="158383"/>
    <lineage>
        <taxon>Eukaryota</taxon>
        <taxon>Viridiplantae</taxon>
        <taxon>Streptophyta</taxon>
        <taxon>Embryophyta</taxon>
        <taxon>Tracheophyta</taxon>
        <taxon>Spermatophyta</taxon>
        <taxon>Magnoliopsida</taxon>
        <taxon>eudicotyledons</taxon>
        <taxon>Gunneridae</taxon>
        <taxon>Pentapetalae</taxon>
        <taxon>asterids</taxon>
        <taxon>lamiids</taxon>
        <taxon>Lamiales</taxon>
        <taxon>Oleaceae</taxon>
        <taxon>Oleeae</taxon>
        <taxon>Olea</taxon>
    </lineage>
</organism>
<keyword evidence="5 6" id="KW-0472">Membrane</keyword>
<feature type="transmembrane region" description="Helical" evidence="6">
    <location>
        <begin position="410"/>
        <end position="434"/>
    </location>
</feature>
<evidence type="ECO:0000256" key="5">
    <source>
        <dbReference type="ARBA" id="ARBA00023136"/>
    </source>
</evidence>
<evidence type="ECO:0000256" key="3">
    <source>
        <dbReference type="ARBA" id="ARBA00022692"/>
    </source>
</evidence>
<evidence type="ECO:0000256" key="2">
    <source>
        <dbReference type="ARBA" id="ARBA00010199"/>
    </source>
</evidence>
<keyword evidence="4 6" id="KW-1133">Transmembrane helix</keyword>
<dbReference type="AlphaFoldDB" id="A0A8S0Q1L1"/>
<keyword evidence="3 6" id="KW-0812">Transmembrane</keyword>
<dbReference type="CDD" id="cd13132">
    <property type="entry name" value="MATE_eukaryotic"/>
    <property type="match status" value="1"/>
</dbReference>
<comment type="caution">
    <text evidence="7">The sequence shown here is derived from an EMBL/GenBank/DDBJ whole genome shotgun (WGS) entry which is preliminary data.</text>
</comment>
<dbReference type="EMBL" id="CACTIH010000440">
    <property type="protein sequence ID" value="CAA2960739.1"/>
    <property type="molecule type" value="Genomic_DNA"/>
</dbReference>
<evidence type="ECO:0000313" key="7">
    <source>
        <dbReference type="EMBL" id="CAA2960739.1"/>
    </source>
</evidence>
<gene>
    <name evidence="7" type="ORF">OLEA9_A005671</name>
</gene>
<dbReference type="InterPro" id="IPR002528">
    <property type="entry name" value="MATE_fam"/>
</dbReference>
<comment type="similarity">
    <text evidence="2 6">Belongs to the multi antimicrobial extrusion (MATE) (TC 2.A.66.1) family.</text>
</comment>
<name>A0A8S0Q1L1_OLEEU</name>
<dbReference type="OrthoDB" id="2126698at2759"/>
<evidence type="ECO:0000256" key="4">
    <source>
        <dbReference type="ARBA" id="ARBA00022989"/>
    </source>
</evidence>
<dbReference type="PANTHER" id="PTHR11206">
    <property type="entry name" value="MULTIDRUG RESISTANCE PROTEIN"/>
    <property type="match status" value="1"/>
</dbReference>
<feature type="transmembrane region" description="Helical" evidence="6">
    <location>
        <begin position="441"/>
        <end position="463"/>
    </location>
</feature>
<dbReference type="Proteomes" id="UP000594638">
    <property type="component" value="Unassembled WGS sequence"/>
</dbReference>
<dbReference type="NCBIfam" id="TIGR00797">
    <property type="entry name" value="matE"/>
    <property type="match status" value="1"/>
</dbReference>
<feature type="transmembrane region" description="Helical" evidence="6">
    <location>
        <begin position="326"/>
        <end position="348"/>
    </location>
</feature>
<protein>
    <recommendedName>
        <fullName evidence="6">Protein DETOXIFICATION</fullName>
    </recommendedName>
    <alternativeName>
        <fullName evidence="6">Multidrug and toxic compound extrusion protein</fullName>
    </alternativeName>
</protein>
<feature type="transmembrane region" description="Helical" evidence="6">
    <location>
        <begin position="242"/>
        <end position="268"/>
    </location>
</feature>
<dbReference type="GO" id="GO:0016020">
    <property type="term" value="C:membrane"/>
    <property type="evidence" value="ECO:0007669"/>
    <property type="project" value="UniProtKB-SubCell"/>
</dbReference>
<sequence>MEESGVGEPLLDSKYHQHGVRSEENTQKGSKEISYNNIVSPFSGDEDVISPYSGVFDLVTEFYTESKKLWYLAGPAIFTSFCQYGLVATTLVIVGHIGTIQLAAVTVENSVIAGFPYGILLGMSSALETYCGQAFGANQLEMLGLHMQRSWLILNIMTLAIISLFIFATPILKFLGQTAAISTAAGKFSLWMIPQQFAYAMMLPTTKFLQAQSRVMAIAVIAAAALGLHVFLSWFLMLKHGWGLAGAAMSLDVAWWFIAVAQFVYIIAGTCGDAWSGFSWRTFENLWEFVKISVASAVMICSEIWYVTVLTLFTGNLKNAEVSIDALSVCINILSWTSMVGLGFHAAISVRVSNELGSGRPRIAKFSALVAGITCLLISFLFSLTLMVTTKQYPAMFSNSLEVKHLVEELTPFLGICILLTNVQYALTGVAIGAGWQVPAALINVGCYFLLGVPLGVLMAYKFKMGIEGLWYGMLLGLCLQSCLLLWMICIANWNKEAYVAKERVKAWGG</sequence>
<feature type="transmembrane region" description="Helical" evidence="6">
    <location>
        <begin position="215"/>
        <end position="236"/>
    </location>
</feature>
<feature type="transmembrane region" description="Helical" evidence="6">
    <location>
        <begin position="289"/>
        <end position="314"/>
    </location>
</feature>
<evidence type="ECO:0000256" key="6">
    <source>
        <dbReference type="RuleBase" id="RU004914"/>
    </source>
</evidence>
<accession>A0A8S0Q1L1</accession>
<comment type="caution">
    <text evidence="6">Lacks conserved residue(s) required for the propagation of feature annotation.</text>
</comment>
<reference evidence="7 8" key="1">
    <citation type="submission" date="2019-12" db="EMBL/GenBank/DDBJ databases">
        <authorList>
            <person name="Alioto T."/>
            <person name="Alioto T."/>
            <person name="Gomez Garrido J."/>
        </authorList>
    </citation>
    <scope>NUCLEOTIDE SEQUENCE [LARGE SCALE GENOMIC DNA]</scope>
</reference>
<feature type="transmembrane region" description="Helical" evidence="6">
    <location>
        <begin position="368"/>
        <end position="390"/>
    </location>
</feature>
<proteinExistence type="inferred from homology"/>
<evidence type="ECO:0000256" key="1">
    <source>
        <dbReference type="ARBA" id="ARBA00004141"/>
    </source>
</evidence>
<dbReference type="Gramene" id="OE9A005671T1">
    <property type="protein sequence ID" value="OE9A005671C1"/>
    <property type="gene ID" value="OE9A005671"/>
</dbReference>
<dbReference type="Pfam" id="PF01554">
    <property type="entry name" value="MatE"/>
    <property type="match status" value="2"/>
</dbReference>
<keyword evidence="8" id="KW-1185">Reference proteome</keyword>
<dbReference type="GO" id="GO:0015297">
    <property type="term" value="F:antiporter activity"/>
    <property type="evidence" value="ECO:0007669"/>
    <property type="project" value="InterPro"/>
</dbReference>
<dbReference type="GO" id="GO:1990961">
    <property type="term" value="P:xenobiotic detoxification by transmembrane export across the plasma membrane"/>
    <property type="evidence" value="ECO:0007669"/>
    <property type="project" value="InterPro"/>
</dbReference>
<feature type="transmembrane region" description="Helical" evidence="6">
    <location>
        <begin position="469"/>
        <end position="494"/>
    </location>
</feature>
<comment type="subcellular location">
    <subcellularLocation>
        <location evidence="1">Membrane</location>
        <topology evidence="1">Multi-pass membrane protein</topology>
    </subcellularLocation>
</comment>
<dbReference type="GO" id="GO:0042910">
    <property type="term" value="F:xenobiotic transmembrane transporter activity"/>
    <property type="evidence" value="ECO:0007669"/>
    <property type="project" value="InterPro"/>
</dbReference>
<evidence type="ECO:0000313" key="8">
    <source>
        <dbReference type="Proteomes" id="UP000594638"/>
    </source>
</evidence>
<dbReference type="InterPro" id="IPR045069">
    <property type="entry name" value="MATE_euk"/>
</dbReference>